<reference evidence="3" key="1">
    <citation type="submission" date="2022-02" db="EMBL/GenBank/DDBJ databases">
        <title>Paenibacillus sp. MBLB1832 Whole Genome Shotgun Sequencing.</title>
        <authorList>
            <person name="Hwang C.Y."/>
            <person name="Cho E.-S."/>
            <person name="Seo M.-J."/>
        </authorList>
    </citation>
    <scope>NUCLEOTIDE SEQUENCE</scope>
    <source>
        <strain evidence="3">MBLB1832</strain>
    </source>
</reference>
<dbReference type="KEGG" id="proo:MJB10_01935"/>
<dbReference type="PANTHER" id="PTHR43798:SF31">
    <property type="entry name" value="AB HYDROLASE SUPERFAMILY PROTEIN YCLE"/>
    <property type="match status" value="1"/>
</dbReference>
<gene>
    <name evidence="3" type="ORF">MJB10_01935</name>
</gene>
<dbReference type="InterPro" id="IPR029058">
    <property type="entry name" value="AB_hydrolase_fold"/>
</dbReference>
<name>A0AA96LPI4_9BACL</name>
<keyword evidence="1 3" id="KW-0378">Hydrolase</keyword>
<dbReference type="RefSeq" id="WP_314801145.1">
    <property type="nucleotide sequence ID" value="NZ_CP130319.1"/>
</dbReference>
<keyword evidence="4" id="KW-1185">Reference proteome</keyword>
<feature type="domain" description="AB hydrolase-1" evidence="2">
    <location>
        <begin position="51"/>
        <end position="234"/>
    </location>
</feature>
<dbReference type="Gene3D" id="3.40.50.1820">
    <property type="entry name" value="alpha/beta hydrolase"/>
    <property type="match status" value="1"/>
</dbReference>
<accession>A0AA96LPI4</accession>
<dbReference type="InterPro" id="IPR000073">
    <property type="entry name" value="AB_hydrolase_1"/>
</dbReference>
<organism evidence="3 4">
    <name type="scientific">Paenibacillus roseopurpureus</name>
    <dbReference type="NCBI Taxonomy" id="2918901"/>
    <lineage>
        <taxon>Bacteria</taxon>
        <taxon>Bacillati</taxon>
        <taxon>Bacillota</taxon>
        <taxon>Bacilli</taxon>
        <taxon>Bacillales</taxon>
        <taxon>Paenibacillaceae</taxon>
        <taxon>Paenibacillus</taxon>
    </lineage>
</organism>
<dbReference type="SUPFAM" id="SSF53474">
    <property type="entry name" value="alpha/beta-Hydrolases"/>
    <property type="match status" value="1"/>
</dbReference>
<evidence type="ECO:0000313" key="4">
    <source>
        <dbReference type="Proteomes" id="UP001304650"/>
    </source>
</evidence>
<dbReference type="EMBL" id="CP130319">
    <property type="protein sequence ID" value="WNR44937.1"/>
    <property type="molecule type" value="Genomic_DNA"/>
</dbReference>
<evidence type="ECO:0000256" key="1">
    <source>
        <dbReference type="ARBA" id="ARBA00022801"/>
    </source>
</evidence>
<dbReference type="AlphaFoldDB" id="A0AA96LPI4"/>
<evidence type="ECO:0000259" key="2">
    <source>
        <dbReference type="Pfam" id="PF12697"/>
    </source>
</evidence>
<sequence length="243" mass="26400">MMQPSVSSTILWLTGWSMPPIVFDQLRALLPEFQHESIIYSTADSQEEMIQLVEKAAAAHCDWRSAPVLIAGWSLGGCLALHLATQGLADGLVLFSATAKFTRANEQKHLGWADAYLRRMITGLKQDREATEHAFRLAVWQSADSASDHSDAIAPGQWSTPALLAGLEALRSLNLLPMLPGIKCPVLLVHGTEDTICPFPAAQELHSNLPHATLLAVEGGGHAPFLGSAAWVAASIRSWWHDR</sequence>
<dbReference type="Proteomes" id="UP001304650">
    <property type="component" value="Chromosome"/>
</dbReference>
<dbReference type="PANTHER" id="PTHR43798">
    <property type="entry name" value="MONOACYLGLYCEROL LIPASE"/>
    <property type="match status" value="1"/>
</dbReference>
<dbReference type="GO" id="GO:0016020">
    <property type="term" value="C:membrane"/>
    <property type="evidence" value="ECO:0007669"/>
    <property type="project" value="TreeGrafter"/>
</dbReference>
<protein>
    <submittedName>
        <fullName evidence="3">Alpha/beta fold hydrolase</fullName>
    </submittedName>
</protein>
<dbReference type="Pfam" id="PF12697">
    <property type="entry name" value="Abhydrolase_6"/>
    <property type="match status" value="1"/>
</dbReference>
<dbReference type="InterPro" id="IPR050266">
    <property type="entry name" value="AB_hydrolase_sf"/>
</dbReference>
<evidence type="ECO:0000313" key="3">
    <source>
        <dbReference type="EMBL" id="WNR44937.1"/>
    </source>
</evidence>
<dbReference type="GO" id="GO:0016787">
    <property type="term" value="F:hydrolase activity"/>
    <property type="evidence" value="ECO:0007669"/>
    <property type="project" value="UniProtKB-KW"/>
</dbReference>
<proteinExistence type="predicted"/>